<dbReference type="PANTHER" id="PTHR23259">
    <property type="entry name" value="RIDDLE"/>
    <property type="match status" value="1"/>
</dbReference>
<dbReference type="CDD" id="cd19941">
    <property type="entry name" value="TIL"/>
    <property type="match status" value="1"/>
</dbReference>
<dbReference type="Pfam" id="PF01826">
    <property type="entry name" value="TIL"/>
    <property type="match status" value="1"/>
</dbReference>
<evidence type="ECO:0000313" key="4">
    <source>
        <dbReference type="EMBL" id="KAK5644062.1"/>
    </source>
</evidence>
<dbReference type="SUPFAM" id="SSF57567">
    <property type="entry name" value="Serine protease inhibitors"/>
    <property type="match status" value="1"/>
</dbReference>
<proteinExistence type="predicted"/>
<dbReference type="AlphaFoldDB" id="A0AAN7ZIW9"/>
<dbReference type="EMBL" id="JAVRBK010000005">
    <property type="protein sequence ID" value="KAK5644062.1"/>
    <property type="molecule type" value="Genomic_DNA"/>
</dbReference>
<keyword evidence="5" id="KW-1185">Reference proteome</keyword>
<sequence length="137" mass="15405">MNHTGYLIVLECPENEEFIDCGSYCQPTCDKPILDDPNMVCRLDCANCACRKGYIREKAGGKCIPKNTCPISKYNPLGPRTYYVSNSFQDVPQMKYAMIAQVPASRNPRAKIQIRNQIPIERVLQFVYCGAIATTDS</sequence>
<evidence type="ECO:0000259" key="3">
    <source>
        <dbReference type="Pfam" id="PF01826"/>
    </source>
</evidence>
<comment type="caution">
    <text evidence="4">The sequence shown here is derived from an EMBL/GenBank/DDBJ whole genome shotgun (WGS) entry which is preliminary data.</text>
</comment>
<keyword evidence="2" id="KW-1015">Disulfide bond</keyword>
<dbReference type="GO" id="GO:0030414">
    <property type="term" value="F:peptidase inhibitor activity"/>
    <property type="evidence" value="ECO:0007669"/>
    <property type="project" value="UniProtKB-KW"/>
</dbReference>
<evidence type="ECO:0000256" key="2">
    <source>
        <dbReference type="ARBA" id="ARBA00023157"/>
    </source>
</evidence>
<name>A0AAN7ZIW9_9COLE</name>
<dbReference type="Proteomes" id="UP001329430">
    <property type="component" value="Chromosome 5"/>
</dbReference>
<protein>
    <recommendedName>
        <fullName evidence="3">TIL domain-containing protein</fullName>
    </recommendedName>
</protein>
<feature type="domain" description="TIL" evidence="3">
    <location>
        <begin position="12"/>
        <end position="69"/>
    </location>
</feature>
<reference evidence="4 5" key="1">
    <citation type="journal article" date="2024" name="Insects">
        <title>An Improved Chromosome-Level Genome Assembly of the Firefly Pyrocoelia pectoralis.</title>
        <authorList>
            <person name="Fu X."/>
            <person name="Meyer-Rochow V.B."/>
            <person name="Ballantyne L."/>
            <person name="Zhu X."/>
        </authorList>
    </citation>
    <scope>NUCLEOTIDE SEQUENCE [LARGE SCALE GENOMIC DNA]</scope>
    <source>
        <strain evidence="4">XCY_ONT2</strain>
    </source>
</reference>
<gene>
    <name evidence="4" type="ORF">RI129_007907</name>
</gene>
<dbReference type="PANTHER" id="PTHR23259:SF69">
    <property type="entry name" value="GEO11767P1-RELATED"/>
    <property type="match status" value="1"/>
</dbReference>
<organism evidence="4 5">
    <name type="scientific">Pyrocoelia pectoralis</name>
    <dbReference type="NCBI Taxonomy" id="417401"/>
    <lineage>
        <taxon>Eukaryota</taxon>
        <taxon>Metazoa</taxon>
        <taxon>Ecdysozoa</taxon>
        <taxon>Arthropoda</taxon>
        <taxon>Hexapoda</taxon>
        <taxon>Insecta</taxon>
        <taxon>Pterygota</taxon>
        <taxon>Neoptera</taxon>
        <taxon>Endopterygota</taxon>
        <taxon>Coleoptera</taxon>
        <taxon>Polyphaga</taxon>
        <taxon>Elateriformia</taxon>
        <taxon>Elateroidea</taxon>
        <taxon>Lampyridae</taxon>
        <taxon>Lampyrinae</taxon>
        <taxon>Pyrocoelia</taxon>
    </lineage>
</organism>
<dbReference type="Gene3D" id="2.10.25.10">
    <property type="entry name" value="Laminin"/>
    <property type="match status" value="1"/>
</dbReference>
<evidence type="ECO:0000256" key="1">
    <source>
        <dbReference type="ARBA" id="ARBA00022690"/>
    </source>
</evidence>
<dbReference type="InterPro" id="IPR002919">
    <property type="entry name" value="TIL_dom"/>
</dbReference>
<dbReference type="InterPro" id="IPR051368">
    <property type="entry name" value="SerProtInhib-TIL_Domain"/>
</dbReference>
<evidence type="ECO:0000313" key="5">
    <source>
        <dbReference type="Proteomes" id="UP001329430"/>
    </source>
</evidence>
<dbReference type="InterPro" id="IPR036084">
    <property type="entry name" value="Ser_inhib-like_sf"/>
</dbReference>
<accession>A0AAN7ZIW9</accession>
<keyword evidence="1" id="KW-0646">Protease inhibitor</keyword>